<dbReference type="PANTHER" id="PTHR30576:SF0">
    <property type="entry name" value="UNDECAPRENYL-PHOSPHATE N-ACETYLGALACTOSAMINYL 1-PHOSPHATE TRANSFERASE-RELATED"/>
    <property type="match status" value="1"/>
</dbReference>
<name>A0A2T6GLY7_9PSED</name>
<dbReference type="Pfam" id="PF02397">
    <property type="entry name" value="Bac_transf"/>
    <property type="match status" value="1"/>
</dbReference>
<comment type="caution">
    <text evidence="5">The sequence shown here is derived from an EMBL/GenBank/DDBJ whole genome shotgun (WGS) entry which is preliminary data.</text>
</comment>
<feature type="transmembrane region" description="Helical" evidence="3">
    <location>
        <begin position="30"/>
        <end position="46"/>
    </location>
</feature>
<accession>A0A2T6GLY7</accession>
<dbReference type="InterPro" id="IPR003362">
    <property type="entry name" value="Bact_transf"/>
</dbReference>
<keyword evidence="3" id="KW-0812">Transmembrane</keyword>
<keyword evidence="3" id="KW-1133">Transmembrane helix</keyword>
<dbReference type="GO" id="GO:0016780">
    <property type="term" value="F:phosphotransferase activity, for other substituted phosphate groups"/>
    <property type="evidence" value="ECO:0007669"/>
    <property type="project" value="TreeGrafter"/>
</dbReference>
<dbReference type="PANTHER" id="PTHR30576">
    <property type="entry name" value="COLANIC BIOSYNTHESIS UDP-GLUCOSE LIPID CARRIER TRANSFERASE"/>
    <property type="match status" value="1"/>
</dbReference>
<keyword evidence="3" id="KW-0472">Membrane</keyword>
<reference evidence="5 6" key="1">
    <citation type="submission" date="2018-03" db="EMBL/GenBank/DDBJ databases">
        <title>Draft genome sequence of the plant growth promoting rhizobacterium Pseudomonas protegens strain BNJ-SS-45 isolated from wheat (Triticum aestivum) rhizosphere.</title>
        <authorList>
            <person name="Bajpai A."/>
            <person name="Shende K."/>
            <person name="Meena N."/>
            <person name="Upadhyayula S.R."/>
            <person name="Suravajhala P."/>
            <person name="Medicherla K.M."/>
            <person name="Johri B.N."/>
        </authorList>
    </citation>
    <scope>NUCLEOTIDE SEQUENCE [LARGE SCALE GENOMIC DNA]</scope>
    <source>
        <strain evidence="5 6">BNJ-SS-45</strain>
    </source>
</reference>
<feature type="transmembrane region" description="Helical" evidence="3">
    <location>
        <begin position="58"/>
        <end position="77"/>
    </location>
</feature>
<evidence type="ECO:0000256" key="3">
    <source>
        <dbReference type="SAM" id="Phobius"/>
    </source>
</evidence>
<organism evidence="5 6">
    <name type="scientific">Pseudomonas protegens</name>
    <dbReference type="NCBI Taxonomy" id="380021"/>
    <lineage>
        <taxon>Bacteria</taxon>
        <taxon>Pseudomonadati</taxon>
        <taxon>Pseudomonadota</taxon>
        <taxon>Gammaproteobacteria</taxon>
        <taxon>Pseudomonadales</taxon>
        <taxon>Pseudomonadaceae</taxon>
        <taxon>Pseudomonas</taxon>
    </lineage>
</organism>
<dbReference type="Proteomes" id="UP000244178">
    <property type="component" value="Unassembled WGS sequence"/>
</dbReference>
<comment type="similarity">
    <text evidence="1">Belongs to the bacterial sugar transferase family.</text>
</comment>
<gene>
    <name evidence="5" type="ORF">C5U62_06595</name>
</gene>
<feature type="region of interest" description="Disordered" evidence="2">
    <location>
        <begin position="395"/>
        <end position="424"/>
    </location>
</feature>
<evidence type="ECO:0000256" key="1">
    <source>
        <dbReference type="ARBA" id="ARBA00006464"/>
    </source>
</evidence>
<evidence type="ECO:0000313" key="5">
    <source>
        <dbReference type="EMBL" id="PUA45162.1"/>
    </source>
</evidence>
<proteinExistence type="inferred from homology"/>
<evidence type="ECO:0000313" key="6">
    <source>
        <dbReference type="Proteomes" id="UP000244178"/>
    </source>
</evidence>
<protein>
    <recommendedName>
        <fullName evidence="4">Bacterial sugar transferase domain-containing protein</fullName>
    </recommendedName>
</protein>
<evidence type="ECO:0000256" key="2">
    <source>
        <dbReference type="SAM" id="MobiDB-lite"/>
    </source>
</evidence>
<dbReference type="EMBL" id="PYJM01000002">
    <property type="protein sequence ID" value="PUA45162.1"/>
    <property type="molecule type" value="Genomic_DNA"/>
</dbReference>
<feature type="transmembrane region" description="Helical" evidence="3">
    <location>
        <begin position="83"/>
        <end position="102"/>
    </location>
</feature>
<evidence type="ECO:0000259" key="4">
    <source>
        <dbReference type="Pfam" id="PF02397"/>
    </source>
</evidence>
<sequence length="424" mass="45461">MVRGLGVAASALSAGWVVESGVPWPGTWGLALAAALQFMGLDWALIRPRHRLAERLATGIGQLLLGLGVLACLAGLFGYSLSVSWSLGWLLLASVTLALLEVGNDRVAAWRPGVPRVVLAGACPHVSQFTEQHGQSAVRLSHEEALGLLTQQPSRQLSEQVVIFDTCLHATPPQHLEGGCPTLPMQDVHAFSPGAAAAKRLFDLLVAAVLLCGCAPLLVVIGLIVRLQDGGPALFRQQRLGLQGSIITVLKFRSMRVAAGSDLLAPQARLDDPRVTPLGKWMRYWGIDELPQLINVLRGDMSLVGPRPHAVAHDLHYGAKVCGYTARQAARPGITGLAQIRGRRGETRAVSDMASRVRDDLEYIARQSLWLDLFILLATPMALLRSGHGRCEPERVAVSAPSRDEQAATPSADSRYADSEAESV</sequence>
<feature type="transmembrane region" description="Helical" evidence="3">
    <location>
        <begin position="201"/>
        <end position="225"/>
    </location>
</feature>
<dbReference type="AlphaFoldDB" id="A0A2T6GLY7"/>
<feature type="domain" description="Bacterial sugar transferase" evidence="4">
    <location>
        <begin position="199"/>
        <end position="384"/>
    </location>
</feature>